<organism evidence="3 4">
    <name type="scientific">Candidatus Segetimicrobium genomatis</name>
    <dbReference type="NCBI Taxonomy" id="2569760"/>
    <lineage>
        <taxon>Bacteria</taxon>
        <taxon>Bacillati</taxon>
        <taxon>Candidatus Sysuimicrobiota</taxon>
        <taxon>Candidatus Sysuimicrobiia</taxon>
        <taxon>Candidatus Sysuimicrobiales</taxon>
        <taxon>Candidatus Segetimicrobiaceae</taxon>
        <taxon>Candidatus Segetimicrobium</taxon>
    </lineage>
</organism>
<dbReference type="InterPro" id="IPR025669">
    <property type="entry name" value="AAA_dom"/>
</dbReference>
<name>A0A537J171_9BACT</name>
<evidence type="ECO:0000256" key="1">
    <source>
        <dbReference type="ARBA" id="ARBA00006976"/>
    </source>
</evidence>
<evidence type="ECO:0000313" key="4">
    <source>
        <dbReference type="Proteomes" id="UP000318834"/>
    </source>
</evidence>
<gene>
    <name evidence="3" type="ORF">E6H05_00495</name>
</gene>
<sequence length="260" mass="27453">MGRVIAIANQKGGVGKSTTAVNVSAALALSGTHVLLVDSDPQAHATSGVGISRASVGISLYDVLINGVAMASALMPSPVKGLDLAPSSIHLAGAEVELVGVPSREHRLRDALRAVKEWYDFVFIDCPPSLGLLTLNALAAADEVIVPIQCEYYALEGLAQLLDTLALIRRQLNPSLRVNGALLTMYDGRTNLSEQVVAEVRRHFHGQVFKTVIPRNVRLAEAPSFGQPAVTFDPSSKGAEAYVALAEEVTARVGEPVAAR</sequence>
<dbReference type="SUPFAM" id="SSF52540">
    <property type="entry name" value="P-loop containing nucleoside triphosphate hydrolases"/>
    <property type="match status" value="1"/>
</dbReference>
<dbReference type="FunFam" id="3.40.50.300:FF:000285">
    <property type="entry name" value="Sporulation initiation inhibitor Soj"/>
    <property type="match status" value="1"/>
</dbReference>
<evidence type="ECO:0000313" key="3">
    <source>
        <dbReference type="EMBL" id="TMI77300.1"/>
    </source>
</evidence>
<dbReference type="EMBL" id="VBAP01000004">
    <property type="protein sequence ID" value="TMI77300.1"/>
    <property type="molecule type" value="Genomic_DNA"/>
</dbReference>
<dbReference type="Gene3D" id="3.40.50.300">
    <property type="entry name" value="P-loop containing nucleotide triphosphate hydrolases"/>
    <property type="match status" value="1"/>
</dbReference>
<dbReference type="Pfam" id="PF13614">
    <property type="entry name" value="AAA_31"/>
    <property type="match status" value="1"/>
</dbReference>
<dbReference type="AlphaFoldDB" id="A0A537J171"/>
<dbReference type="InterPro" id="IPR050678">
    <property type="entry name" value="DNA_Partitioning_ATPase"/>
</dbReference>
<dbReference type="InterPro" id="IPR027417">
    <property type="entry name" value="P-loop_NTPase"/>
</dbReference>
<dbReference type="CDD" id="cd02042">
    <property type="entry name" value="ParAB_family"/>
    <property type="match status" value="1"/>
</dbReference>
<dbReference type="PIRSF" id="PIRSF009320">
    <property type="entry name" value="Nuc_binding_HP_1000"/>
    <property type="match status" value="1"/>
</dbReference>
<proteinExistence type="inferred from homology"/>
<evidence type="ECO:0000259" key="2">
    <source>
        <dbReference type="Pfam" id="PF13614"/>
    </source>
</evidence>
<comment type="caution">
    <text evidence="3">The sequence shown here is derived from an EMBL/GenBank/DDBJ whole genome shotgun (WGS) entry which is preliminary data.</text>
</comment>
<dbReference type="PANTHER" id="PTHR13696">
    <property type="entry name" value="P-LOOP CONTAINING NUCLEOSIDE TRIPHOSPHATE HYDROLASE"/>
    <property type="match status" value="1"/>
</dbReference>
<dbReference type="PANTHER" id="PTHR13696:SF52">
    <property type="entry name" value="PARA FAMILY PROTEIN CT_582"/>
    <property type="match status" value="1"/>
</dbReference>
<reference evidence="3 4" key="1">
    <citation type="journal article" date="2019" name="Nat. Microbiol.">
        <title>Mediterranean grassland soil C-N compound turnover is dependent on rainfall and depth, and is mediated by genomically divergent microorganisms.</title>
        <authorList>
            <person name="Diamond S."/>
            <person name="Andeer P.F."/>
            <person name="Li Z."/>
            <person name="Crits-Christoph A."/>
            <person name="Burstein D."/>
            <person name="Anantharaman K."/>
            <person name="Lane K.R."/>
            <person name="Thomas B.C."/>
            <person name="Pan C."/>
            <person name="Northen T.R."/>
            <person name="Banfield J.F."/>
        </authorList>
    </citation>
    <scope>NUCLEOTIDE SEQUENCE [LARGE SCALE GENOMIC DNA]</scope>
    <source>
        <strain evidence="3">NP_8</strain>
    </source>
</reference>
<comment type="similarity">
    <text evidence="1">Belongs to the ParA family.</text>
</comment>
<dbReference type="Proteomes" id="UP000318834">
    <property type="component" value="Unassembled WGS sequence"/>
</dbReference>
<accession>A0A537J171</accession>
<feature type="domain" description="AAA" evidence="2">
    <location>
        <begin position="3"/>
        <end position="177"/>
    </location>
</feature>
<protein>
    <submittedName>
        <fullName evidence="3">ParA family protein</fullName>
    </submittedName>
</protein>